<organism evidence="1 2">
    <name type="scientific">Gimesia alba</name>
    <dbReference type="NCBI Taxonomy" id="2527973"/>
    <lineage>
        <taxon>Bacteria</taxon>
        <taxon>Pseudomonadati</taxon>
        <taxon>Planctomycetota</taxon>
        <taxon>Planctomycetia</taxon>
        <taxon>Planctomycetales</taxon>
        <taxon>Planctomycetaceae</taxon>
        <taxon>Gimesia</taxon>
    </lineage>
</organism>
<evidence type="ECO:0000313" key="2">
    <source>
        <dbReference type="Proteomes" id="UP000317171"/>
    </source>
</evidence>
<accession>A0A517RHG9</accession>
<keyword evidence="2" id="KW-1185">Reference proteome</keyword>
<gene>
    <name evidence="1" type="ORF">Pan241w_34240</name>
</gene>
<evidence type="ECO:0000313" key="1">
    <source>
        <dbReference type="EMBL" id="QDT43324.1"/>
    </source>
</evidence>
<dbReference type="AlphaFoldDB" id="A0A517RHG9"/>
<name>A0A517RHG9_9PLAN</name>
<dbReference type="Proteomes" id="UP000317171">
    <property type="component" value="Chromosome"/>
</dbReference>
<dbReference type="EMBL" id="CP036269">
    <property type="protein sequence ID" value="QDT43324.1"/>
    <property type="molecule type" value="Genomic_DNA"/>
</dbReference>
<reference evidence="1 2" key="1">
    <citation type="submission" date="2019-02" db="EMBL/GenBank/DDBJ databases">
        <title>Deep-cultivation of Planctomycetes and their phenomic and genomic characterization uncovers novel biology.</title>
        <authorList>
            <person name="Wiegand S."/>
            <person name="Jogler M."/>
            <person name="Boedeker C."/>
            <person name="Pinto D."/>
            <person name="Vollmers J."/>
            <person name="Rivas-Marin E."/>
            <person name="Kohn T."/>
            <person name="Peeters S.H."/>
            <person name="Heuer A."/>
            <person name="Rast P."/>
            <person name="Oberbeckmann S."/>
            <person name="Bunk B."/>
            <person name="Jeske O."/>
            <person name="Meyerdierks A."/>
            <person name="Storesund J.E."/>
            <person name="Kallscheuer N."/>
            <person name="Luecker S."/>
            <person name="Lage O.M."/>
            <person name="Pohl T."/>
            <person name="Merkel B.J."/>
            <person name="Hornburger P."/>
            <person name="Mueller R.-W."/>
            <person name="Bruemmer F."/>
            <person name="Labrenz M."/>
            <person name="Spormann A.M."/>
            <person name="Op den Camp H."/>
            <person name="Overmann J."/>
            <person name="Amann R."/>
            <person name="Jetten M.S.M."/>
            <person name="Mascher T."/>
            <person name="Medema M.H."/>
            <person name="Devos D.P."/>
            <person name="Kaster A.-K."/>
            <person name="Ovreas L."/>
            <person name="Rohde M."/>
            <person name="Galperin M.Y."/>
            <person name="Jogler C."/>
        </authorList>
    </citation>
    <scope>NUCLEOTIDE SEQUENCE [LARGE SCALE GENOMIC DNA]</scope>
    <source>
        <strain evidence="1 2">Pan241w</strain>
    </source>
</reference>
<proteinExistence type="predicted"/>
<dbReference type="RefSeq" id="WP_145217912.1">
    <property type="nucleotide sequence ID" value="NZ_CP036269.1"/>
</dbReference>
<sequence>MVIPVLFVAGILGTVQSSPITTLTPTEIIADHAALYDNILSGKQGPLVVRFTVGLIDEQTVTNVDQQTYRQIMLHPDSGDSADAEFSIAITPQAEKAFKRLGIFDLKRHFQGKEIEIEGRLSVTYQAIYASPTYYMHHIDIKDLEQIRMVEPVKSEQSATGFQLPTWRVLTD</sequence>
<protein>
    <submittedName>
        <fullName evidence="1">Uncharacterized protein</fullName>
    </submittedName>
</protein>
<dbReference type="KEGG" id="gaz:Pan241w_34240"/>